<protein>
    <submittedName>
        <fullName evidence="1">Uncharacterized protein</fullName>
    </submittedName>
</protein>
<dbReference type="Proteomes" id="UP001054837">
    <property type="component" value="Unassembled WGS sequence"/>
</dbReference>
<accession>A0AAV4VML6</accession>
<sequence length="264" mass="29390">MNALGGILCKFFIKKAPSGERCCNITVSKNEHGKSATKLFLHKREKVEAYLSTIKKIPPNTECPISQGTFLPRGLITDSAHIKANVNHLRNPINLWPAFKLDHKTTAVTLQTRLLSARGQWGRPFDYPPHSFPHNSLLKSNFRGPENLFGGHLFPTGRLVEGIRCNNVFLHNREKGEAYLSAIKKIPPNTECSISQGTFLPRGLITDSARIKVNANHLRNPINLWPVFKLDHKTATVTPLTRLLSARGSGCAPLTIQPLPIIRC</sequence>
<keyword evidence="2" id="KW-1185">Reference proteome</keyword>
<comment type="caution">
    <text evidence="1">The sequence shown here is derived from an EMBL/GenBank/DDBJ whole genome shotgun (WGS) entry which is preliminary data.</text>
</comment>
<dbReference type="EMBL" id="BPLQ01013288">
    <property type="protein sequence ID" value="GIY71086.1"/>
    <property type="molecule type" value="Genomic_DNA"/>
</dbReference>
<evidence type="ECO:0000313" key="2">
    <source>
        <dbReference type="Proteomes" id="UP001054837"/>
    </source>
</evidence>
<proteinExistence type="predicted"/>
<evidence type="ECO:0000313" key="1">
    <source>
        <dbReference type="EMBL" id="GIY71086.1"/>
    </source>
</evidence>
<dbReference type="AlphaFoldDB" id="A0AAV4VML6"/>
<gene>
    <name evidence="1" type="ORF">CDAR_228891</name>
</gene>
<reference evidence="1 2" key="1">
    <citation type="submission" date="2021-06" db="EMBL/GenBank/DDBJ databases">
        <title>Caerostris darwini draft genome.</title>
        <authorList>
            <person name="Kono N."/>
            <person name="Arakawa K."/>
        </authorList>
    </citation>
    <scope>NUCLEOTIDE SEQUENCE [LARGE SCALE GENOMIC DNA]</scope>
</reference>
<organism evidence="1 2">
    <name type="scientific">Caerostris darwini</name>
    <dbReference type="NCBI Taxonomy" id="1538125"/>
    <lineage>
        <taxon>Eukaryota</taxon>
        <taxon>Metazoa</taxon>
        <taxon>Ecdysozoa</taxon>
        <taxon>Arthropoda</taxon>
        <taxon>Chelicerata</taxon>
        <taxon>Arachnida</taxon>
        <taxon>Araneae</taxon>
        <taxon>Araneomorphae</taxon>
        <taxon>Entelegynae</taxon>
        <taxon>Araneoidea</taxon>
        <taxon>Araneidae</taxon>
        <taxon>Caerostris</taxon>
    </lineage>
</organism>
<name>A0AAV4VML6_9ARAC</name>